<accession>A0A1J0VZC3</accession>
<proteinExistence type="predicted"/>
<evidence type="ECO:0000313" key="2">
    <source>
        <dbReference type="Proteomes" id="UP000183810"/>
    </source>
</evidence>
<protein>
    <submittedName>
        <fullName evidence="1">Uncharacterized protein</fullName>
    </submittedName>
</protein>
<name>A0A1J0VZC3_9NOCA</name>
<keyword evidence="2" id="KW-1185">Reference proteome</keyword>
<dbReference type="EMBL" id="CP018082">
    <property type="protein sequence ID" value="APE37337.1"/>
    <property type="molecule type" value="Genomic_DNA"/>
</dbReference>
<dbReference type="KEGG" id="nsl:BOX37_29205"/>
<sequence>MTATPPAGELLDPVAGVPYPIQRCVEFAFDVQFAARVEVRSRTFDDPWTRSEPDYYALS</sequence>
<reference evidence="1" key="1">
    <citation type="submission" date="2016-11" db="EMBL/GenBank/DDBJ databases">
        <authorList>
            <person name="Jaros S."/>
            <person name="Januszkiewicz K."/>
            <person name="Wedrychowicz H."/>
        </authorList>
    </citation>
    <scope>NUCLEOTIDE SEQUENCE [LARGE SCALE GENOMIC DNA]</scope>
    <source>
        <strain evidence="1">Y48</strain>
    </source>
</reference>
<organism evidence="1 2">
    <name type="scientific">Nocardia mangyaensis</name>
    <dbReference type="NCBI Taxonomy" id="2213200"/>
    <lineage>
        <taxon>Bacteria</taxon>
        <taxon>Bacillati</taxon>
        <taxon>Actinomycetota</taxon>
        <taxon>Actinomycetes</taxon>
        <taxon>Mycobacteriales</taxon>
        <taxon>Nocardiaceae</taxon>
        <taxon>Nocardia</taxon>
    </lineage>
</organism>
<dbReference type="AlphaFoldDB" id="A0A1J0VZC3"/>
<evidence type="ECO:0000313" key="1">
    <source>
        <dbReference type="EMBL" id="APE37337.1"/>
    </source>
</evidence>
<gene>
    <name evidence="1" type="ORF">BOX37_29205</name>
</gene>
<dbReference type="Proteomes" id="UP000183810">
    <property type="component" value="Chromosome"/>
</dbReference>